<dbReference type="VEuPathDB" id="TriTrypDB:TcIL3000_0_23750"/>
<reference evidence="4" key="1">
    <citation type="submission" date="2011-07" db="EMBL/GenBank/DDBJ databases">
        <title>Divergent evolution of antigenic variation in African trypanosomes.</title>
        <authorList>
            <person name="Jackson A.P."/>
            <person name="Berry A."/>
            <person name="Allison H.C."/>
            <person name="Burton P."/>
            <person name="Anderson J."/>
            <person name="Aslett M."/>
            <person name="Brown R."/>
            <person name="Corton N."/>
            <person name="Harris D."/>
            <person name="Hauser H."/>
            <person name="Gamble J."/>
            <person name="Gilderthorp R."/>
            <person name="McQuillan J."/>
            <person name="Quail M.A."/>
            <person name="Sanders M."/>
            <person name="Van Tonder A."/>
            <person name="Ginger M.L."/>
            <person name="Donelson J.E."/>
            <person name="Field M.C."/>
            <person name="Barry J.D."/>
            <person name="Berriman M."/>
            <person name="Hertz-Fowler C."/>
        </authorList>
    </citation>
    <scope>NUCLEOTIDE SEQUENCE [LARGE SCALE GENOMIC DNA]</scope>
    <source>
        <strain evidence="4">IL3000</strain>
    </source>
</reference>
<comment type="caution">
    <text evidence="3">The sequence shown here is derived from an EMBL/GenBank/DDBJ whole genome shotgun (WGS) entry which is preliminary data.</text>
</comment>
<gene>
    <name evidence="3" type="ORF">TCIL3000_0_23750</name>
</gene>
<feature type="region of interest" description="Disordered" evidence="1">
    <location>
        <begin position="1"/>
        <end position="23"/>
    </location>
</feature>
<feature type="region of interest" description="Disordered" evidence="1">
    <location>
        <begin position="219"/>
        <end position="240"/>
    </location>
</feature>
<dbReference type="AlphaFoldDB" id="F9WJQ6"/>
<feature type="transmembrane region" description="Helical" evidence="2">
    <location>
        <begin position="99"/>
        <end position="119"/>
    </location>
</feature>
<evidence type="ECO:0000313" key="3">
    <source>
        <dbReference type="EMBL" id="CCD17564.1"/>
    </source>
</evidence>
<keyword evidence="2" id="KW-0812">Transmembrane</keyword>
<proteinExistence type="predicted"/>
<feature type="transmembrane region" description="Helical" evidence="2">
    <location>
        <begin position="247"/>
        <end position="266"/>
    </location>
</feature>
<dbReference type="EMBL" id="CAEQ01002754">
    <property type="protein sequence ID" value="CCD17564.1"/>
    <property type="molecule type" value="Genomic_DNA"/>
</dbReference>
<keyword evidence="2" id="KW-1133">Transmembrane helix</keyword>
<evidence type="ECO:0000256" key="1">
    <source>
        <dbReference type="SAM" id="MobiDB-lite"/>
    </source>
</evidence>
<accession>F9WJQ6</accession>
<name>F9WJQ6_TRYCI</name>
<organism evidence="3 4">
    <name type="scientific">Trypanosoma congolense (strain IL3000)</name>
    <dbReference type="NCBI Taxonomy" id="1068625"/>
    <lineage>
        <taxon>Eukaryota</taxon>
        <taxon>Discoba</taxon>
        <taxon>Euglenozoa</taxon>
        <taxon>Kinetoplastea</taxon>
        <taxon>Metakinetoplastina</taxon>
        <taxon>Trypanosomatida</taxon>
        <taxon>Trypanosomatidae</taxon>
        <taxon>Trypanosoma</taxon>
        <taxon>Nannomonas</taxon>
    </lineage>
</organism>
<feature type="compositionally biased region" description="Polar residues" evidence="1">
    <location>
        <begin position="1"/>
        <end position="17"/>
    </location>
</feature>
<dbReference type="Proteomes" id="UP000000702">
    <property type="component" value="Unassembled WGS sequence"/>
</dbReference>
<sequence>MSNNAGSALAQQTSLSIESPAERSVVLHQSPSSAAIDLPTNNTLVPTTATTALQDPANNSQGTRVGNTAGQVGRYAATNDFANDYSAGMGYNGLGMSGLGYGGLGMGGMYGGLGMGGMYGGLGMGGMYGGLGMGGMYGGLGMGGMYGMGMSEDFQRSQMTFMLVGRLLEMCGMFAGVIQMTFGSALQFMGSYIGMSQQYNKLQSGMYVDEGGRWVELPKRNDSTEASAGSSANRTISRRSRQTTRSGMLLGVLRRLLFMLIAVSLVRRFIR</sequence>
<feature type="transmembrane region" description="Helical" evidence="2">
    <location>
        <begin position="167"/>
        <end position="189"/>
    </location>
</feature>
<evidence type="ECO:0000256" key="2">
    <source>
        <dbReference type="SAM" id="Phobius"/>
    </source>
</evidence>
<evidence type="ECO:0000313" key="4">
    <source>
        <dbReference type="Proteomes" id="UP000000702"/>
    </source>
</evidence>
<keyword evidence="4" id="KW-1185">Reference proteome</keyword>
<dbReference type="OMA" id="LGMPGMY"/>
<feature type="transmembrane region" description="Helical" evidence="2">
    <location>
        <begin position="125"/>
        <end position="146"/>
    </location>
</feature>
<protein>
    <submittedName>
        <fullName evidence="3">WGS project CAEQ00000000 data, annotated contig 936</fullName>
    </submittedName>
</protein>
<keyword evidence="2" id="KW-0472">Membrane</keyword>
<feature type="compositionally biased region" description="Polar residues" evidence="1">
    <location>
        <begin position="224"/>
        <end position="233"/>
    </location>
</feature>
<reference evidence="3 4" key="2">
    <citation type="journal article" date="2012" name="Proc. Natl. Acad. Sci. U.S.A.">
        <title>Antigenic diversity is generated by distinct evolutionary mechanisms in African trypanosome species.</title>
        <authorList>
            <person name="Jackson A.P."/>
            <person name="Berry A."/>
            <person name="Aslett M."/>
            <person name="Allison H.C."/>
            <person name="Burton P."/>
            <person name="Vavrova-Anderson J."/>
            <person name="Brown R."/>
            <person name="Browne H."/>
            <person name="Corton N."/>
            <person name="Hauser H."/>
            <person name="Gamble J."/>
            <person name="Gilderthorp R."/>
            <person name="Marcello L."/>
            <person name="McQuillan J."/>
            <person name="Otto T.D."/>
            <person name="Quail M.A."/>
            <person name="Sanders M.J."/>
            <person name="van Tonder A."/>
            <person name="Ginger M.L."/>
            <person name="Field M.C."/>
            <person name="Barry J.D."/>
            <person name="Hertz-Fowler C."/>
            <person name="Berriman M."/>
        </authorList>
    </citation>
    <scope>NUCLEOTIDE SEQUENCE [LARGE SCALE GENOMIC DNA]</scope>
    <source>
        <strain evidence="3 4">IL3000</strain>
    </source>
</reference>